<comment type="catalytic activity">
    <reaction evidence="1">
        <text>[protein]-peptidylproline (omega=180) = [protein]-peptidylproline (omega=0)</text>
        <dbReference type="Rhea" id="RHEA:16237"/>
        <dbReference type="Rhea" id="RHEA-COMP:10747"/>
        <dbReference type="Rhea" id="RHEA-COMP:10748"/>
        <dbReference type="ChEBI" id="CHEBI:83833"/>
        <dbReference type="ChEBI" id="CHEBI:83834"/>
        <dbReference type="EC" id="5.2.1.8"/>
    </reaction>
</comment>
<proteinExistence type="inferred from homology"/>
<protein>
    <recommendedName>
        <fullName evidence="3">peptidylprolyl isomerase</fullName>
        <ecNumber evidence="3">5.2.1.8</ecNumber>
    </recommendedName>
</protein>
<evidence type="ECO:0000313" key="12">
    <source>
        <dbReference type="Proteomes" id="UP000233551"/>
    </source>
</evidence>
<comment type="function">
    <text evidence="7">Involved in protein export. Acts as a chaperone by maintaining the newly synthesized protein in an open conformation. Functions as a peptidyl-prolyl cis-trans isomerase.</text>
</comment>
<dbReference type="GO" id="GO:0044183">
    <property type="term" value="F:protein folding chaperone"/>
    <property type="evidence" value="ECO:0007669"/>
    <property type="project" value="TreeGrafter"/>
</dbReference>
<feature type="domain" description="Disease resistance protein At4g27190-like leucine-rich repeats" evidence="10">
    <location>
        <begin position="43"/>
        <end position="97"/>
    </location>
</feature>
<dbReference type="PANTHER" id="PTHR30560:SF4">
    <property type="entry name" value="OS01G0894700 PROTEIN"/>
    <property type="match status" value="1"/>
</dbReference>
<dbReference type="Pfam" id="PF23247">
    <property type="entry name" value="LRR_RPS2"/>
    <property type="match status" value="2"/>
</dbReference>
<keyword evidence="12" id="KW-1185">Reference proteome</keyword>
<dbReference type="GO" id="GO:0051083">
    <property type="term" value="P:'de novo' cotranslational protein folding"/>
    <property type="evidence" value="ECO:0007669"/>
    <property type="project" value="TreeGrafter"/>
</dbReference>
<organism evidence="11 12">
    <name type="scientific">Punica granatum</name>
    <name type="common">Pomegranate</name>
    <dbReference type="NCBI Taxonomy" id="22663"/>
    <lineage>
        <taxon>Eukaryota</taxon>
        <taxon>Viridiplantae</taxon>
        <taxon>Streptophyta</taxon>
        <taxon>Embryophyta</taxon>
        <taxon>Tracheophyta</taxon>
        <taxon>Spermatophyta</taxon>
        <taxon>Magnoliopsida</taxon>
        <taxon>eudicotyledons</taxon>
        <taxon>Gunneridae</taxon>
        <taxon>Pentapetalae</taxon>
        <taxon>rosids</taxon>
        <taxon>malvids</taxon>
        <taxon>Myrtales</taxon>
        <taxon>Lythraceae</taxon>
        <taxon>Punica</taxon>
    </lineage>
</organism>
<dbReference type="InterPro" id="IPR008881">
    <property type="entry name" value="Trigger_fac_ribosome-bd_bac"/>
</dbReference>
<dbReference type="Gene3D" id="3.80.10.10">
    <property type="entry name" value="Ribonuclease Inhibitor"/>
    <property type="match status" value="1"/>
</dbReference>
<dbReference type="GO" id="GO:0015031">
    <property type="term" value="P:protein transport"/>
    <property type="evidence" value="ECO:0007669"/>
    <property type="project" value="InterPro"/>
</dbReference>
<dbReference type="PANTHER" id="PTHR30560">
    <property type="entry name" value="TRIGGER FACTOR CHAPERONE AND PEPTIDYL-PROLYL CIS/TRANS ISOMERASE"/>
    <property type="match status" value="1"/>
</dbReference>
<evidence type="ECO:0000256" key="8">
    <source>
        <dbReference type="SAM" id="MobiDB-lite"/>
    </source>
</evidence>
<evidence type="ECO:0000256" key="1">
    <source>
        <dbReference type="ARBA" id="ARBA00000971"/>
    </source>
</evidence>
<feature type="region of interest" description="Disordered" evidence="8">
    <location>
        <begin position="1"/>
        <end position="23"/>
    </location>
</feature>
<evidence type="ECO:0000256" key="4">
    <source>
        <dbReference type="ARBA" id="ARBA00023110"/>
    </source>
</evidence>
<dbReference type="Pfam" id="PF05697">
    <property type="entry name" value="Trigger_N"/>
    <property type="match status" value="1"/>
</dbReference>
<dbReference type="GO" id="GO:0043335">
    <property type="term" value="P:protein unfolding"/>
    <property type="evidence" value="ECO:0007669"/>
    <property type="project" value="TreeGrafter"/>
</dbReference>
<reference evidence="11 12" key="1">
    <citation type="submission" date="2017-11" db="EMBL/GenBank/DDBJ databases">
        <title>De-novo sequencing of pomegranate (Punica granatum L.) genome.</title>
        <authorList>
            <person name="Akparov Z."/>
            <person name="Amiraslanov A."/>
            <person name="Hajiyeva S."/>
            <person name="Abbasov M."/>
            <person name="Kaur K."/>
            <person name="Hamwieh A."/>
            <person name="Solovyev V."/>
            <person name="Salamov A."/>
            <person name="Braich B."/>
            <person name="Kosarev P."/>
            <person name="Mahmoud A."/>
            <person name="Hajiyev E."/>
            <person name="Babayeva S."/>
            <person name="Izzatullayeva V."/>
            <person name="Mammadov A."/>
            <person name="Mammadov A."/>
            <person name="Sharifova S."/>
            <person name="Ojaghi J."/>
            <person name="Eynullazada K."/>
            <person name="Bayramov B."/>
            <person name="Abdulazimova A."/>
            <person name="Shahmuradov I."/>
        </authorList>
    </citation>
    <scope>NUCLEOTIDE SEQUENCE [LARGE SCALE GENOMIC DNA]</scope>
    <source>
        <strain evidence="12">cv. AG2017</strain>
        <tissue evidence="11">Leaf</tissue>
    </source>
</reference>
<evidence type="ECO:0000256" key="7">
    <source>
        <dbReference type="ARBA" id="ARBA00024849"/>
    </source>
</evidence>
<name>A0A2I0KMW1_PUNGR</name>
<comment type="similarity">
    <text evidence="2">Belongs to the FKBP-type PPIase family. Tig subfamily.</text>
</comment>
<dbReference type="AlphaFoldDB" id="A0A2I0KMW1"/>
<evidence type="ECO:0000256" key="3">
    <source>
        <dbReference type="ARBA" id="ARBA00013194"/>
    </source>
</evidence>
<feature type="domain" description="Disease resistance protein At4g27190-like leucine-rich repeats" evidence="10">
    <location>
        <begin position="267"/>
        <end position="335"/>
    </location>
</feature>
<evidence type="ECO:0000259" key="10">
    <source>
        <dbReference type="Pfam" id="PF23247"/>
    </source>
</evidence>
<feature type="domain" description="Trigger factor ribosome-binding bacterial" evidence="9">
    <location>
        <begin position="494"/>
        <end position="618"/>
    </location>
</feature>
<accession>A0A2I0KMW1</accession>
<dbReference type="EC" id="5.2.1.8" evidence="3"/>
<evidence type="ECO:0000259" key="9">
    <source>
        <dbReference type="Pfam" id="PF05697"/>
    </source>
</evidence>
<keyword evidence="6" id="KW-0413">Isomerase</keyword>
<evidence type="ECO:0000256" key="2">
    <source>
        <dbReference type="ARBA" id="ARBA00005464"/>
    </source>
</evidence>
<dbReference type="SUPFAM" id="SSF102735">
    <property type="entry name" value="Trigger factor ribosome-binding domain"/>
    <property type="match status" value="1"/>
</dbReference>
<dbReference type="GO" id="GO:0043022">
    <property type="term" value="F:ribosome binding"/>
    <property type="evidence" value="ECO:0007669"/>
    <property type="project" value="TreeGrafter"/>
</dbReference>
<dbReference type="Gene3D" id="3.30.70.1050">
    <property type="entry name" value="Trigger factor ribosome-binding domain"/>
    <property type="match status" value="1"/>
</dbReference>
<keyword evidence="4" id="KW-0697">Rotamase</keyword>
<dbReference type="SUPFAM" id="SSF52047">
    <property type="entry name" value="RNI-like"/>
    <property type="match status" value="1"/>
</dbReference>
<evidence type="ECO:0000256" key="5">
    <source>
        <dbReference type="ARBA" id="ARBA00023186"/>
    </source>
</evidence>
<evidence type="ECO:0000256" key="6">
    <source>
        <dbReference type="ARBA" id="ARBA00023235"/>
    </source>
</evidence>
<dbReference type="InterPro" id="IPR036611">
    <property type="entry name" value="Trigger_fac_ribosome-bd_sf"/>
</dbReference>
<dbReference type="InterPro" id="IPR032675">
    <property type="entry name" value="LRR_dom_sf"/>
</dbReference>
<comment type="caution">
    <text evidence="11">The sequence shown here is derived from an EMBL/GenBank/DDBJ whole genome shotgun (WGS) entry which is preliminary data.</text>
</comment>
<dbReference type="GO" id="GO:0003755">
    <property type="term" value="F:peptidyl-prolyl cis-trans isomerase activity"/>
    <property type="evidence" value="ECO:0007669"/>
    <property type="project" value="UniProtKB-KW"/>
</dbReference>
<gene>
    <name evidence="11" type="ORF">CRG98_009706</name>
</gene>
<dbReference type="Proteomes" id="UP000233551">
    <property type="component" value="Unassembled WGS sequence"/>
</dbReference>
<keyword evidence="5" id="KW-0143">Chaperone</keyword>
<dbReference type="InterPro" id="IPR057135">
    <property type="entry name" value="At4g27190-like_LRR"/>
</dbReference>
<dbReference type="EMBL" id="PGOL01000479">
    <property type="protein sequence ID" value="PKI69831.1"/>
    <property type="molecule type" value="Genomic_DNA"/>
</dbReference>
<dbReference type="FunFam" id="3.30.70.1050:FF:000004">
    <property type="entry name" value="Trigger factor"/>
    <property type="match status" value="1"/>
</dbReference>
<dbReference type="InterPro" id="IPR005215">
    <property type="entry name" value="Trig_fac"/>
</dbReference>
<sequence length="635" mass="71932">MRTKCYTRRTGWEPPLEPQPLHQDKVLHPMDSPSGGILGCYIGLPRMRHTWDRDPRGSLSFAKPERVRAERCGNLEYLFPTSMARGLVQLQDIDISDRAVLEKIVARWDEILNDQTPDDQLLFPQLTSLRFRRLQNLKRLFPVNYSLDWSSLKTLHAFECGKLKMFASEALQSSEGDDTGFQQALVSIVQVIPNLEVLGLGIEDVLIIKDGDFLDDLFRNLKILCLACFGEGSVGFLSRFLLDFPNLKIEGLILGGFLFEEIFLDEASALQKLRELQLVQLCNLRYVWKEGSLAAEILKRIELLGIERCHRLKTVFPEACDSFENLTKLNIEKCDGIRTLLKEAFVLVPPRFLVSKGHARVELDGHVHIGSSARSRQLKNRGKSEELSLFPPFLEEEMASMLMTMASLSAAQLHQPRSRVRVCSFWDNSCALHDTTIVKLNLRQQDFFPRPLVCRIQRVRCPGYLPEPLSAARSGLEASITDEDVKAITLKDAKIAVESQNENEMQLRVDVTGEETQRVFDMVLVNLARTAPPIPGFRRQKGGKTSKVPKDFLLQMLGEERVTKFVIQEIVTSSMTDYVKKENLRVKDKKMSTTQTVEELRSLFSPGNDFAFNAILELESSEAEEPNTSSSDPAS</sequence>
<evidence type="ECO:0000313" key="11">
    <source>
        <dbReference type="EMBL" id="PKI69831.1"/>
    </source>
</evidence>